<evidence type="ECO:0000256" key="2">
    <source>
        <dbReference type="ARBA" id="ARBA00023125"/>
    </source>
</evidence>
<dbReference type="InterPro" id="IPR036390">
    <property type="entry name" value="WH_DNA-bd_sf"/>
</dbReference>
<keyword evidence="6" id="KW-1185">Reference proteome</keyword>
<dbReference type="Gene3D" id="1.10.10.10">
    <property type="entry name" value="Winged helix-like DNA-binding domain superfamily/Winged helix DNA-binding domain"/>
    <property type="match status" value="1"/>
</dbReference>
<feature type="domain" description="HTH marR-type" evidence="4">
    <location>
        <begin position="29"/>
        <end position="170"/>
    </location>
</feature>
<dbReference type="SUPFAM" id="SSF46785">
    <property type="entry name" value="Winged helix' DNA-binding domain"/>
    <property type="match status" value="1"/>
</dbReference>
<organism evidence="5 6">
    <name type="scientific">Georgenia subflava</name>
    <dbReference type="NCBI Taxonomy" id="1622177"/>
    <lineage>
        <taxon>Bacteria</taxon>
        <taxon>Bacillati</taxon>
        <taxon>Actinomycetota</taxon>
        <taxon>Actinomycetes</taxon>
        <taxon>Micrococcales</taxon>
        <taxon>Bogoriellaceae</taxon>
        <taxon>Georgenia</taxon>
    </lineage>
</organism>
<evidence type="ECO:0000259" key="4">
    <source>
        <dbReference type="PROSITE" id="PS50995"/>
    </source>
</evidence>
<dbReference type="GO" id="GO:0003700">
    <property type="term" value="F:DNA-binding transcription factor activity"/>
    <property type="evidence" value="ECO:0007669"/>
    <property type="project" value="InterPro"/>
</dbReference>
<dbReference type="AlphaFoldDB" id="A0A6N7EAY0"/>
<dbReference type="PROSITE" id="PS50995">
    <property type="entry name" value="HTH_MARR_2"/>
    <property type="match status" value="1"/>
</dbReference>
<dbReference type="GO" id="GO:0003677">
    <property type="term" value="F:DNA binding"/>
    <property type="evidence" value="ECO:0007669"/>
    <property type="project" value="UniProtKB-KW"/>
</dbReference>
<evidence type="ECO:0000256" key="3">
    <source>
        <dbReference type="ARBA" id="ARBA00023163"/>
    </source>
</evidence>
<keyword evidence="3" id="KW-0804">Transcription</keyword>
<dbReference type="PANTHER" id="PTHR42756">
    <property type="entry name" value="TRANSCRIPTIONAL REGULATOR, MARR"/>
    <property type="match status" value="1"/>
</dbReference>
<comment type="caution">
    <text evidence="5">The sequence shown here is derived from an EMBL/GenBank/DDBJ whole genome shotgun (WGS) entry which is preliminary data.</text>
</comment>
<dbReference type="InterPro" id="IPR036388">
    <property type="entry name" value="WH-like_DNA-bd_sf"/>
</dbReference>
<dbReference type="Pfam" id="PF12802">
    <property type="entry name" value="MarR_2"/>
    <property type="match status" value="1"/>
</dbReference>
<keyword evidence="1" id="KW-0805">Transcription regulation</keyword>
<dbReference type="Proteomes" id="UP000437709">
    <property type="component" value="Unassembled WGS sequence"/>
</dbReference>
<dbReference type="EMBL" id="WHPC01000001">
    <property type="protein sequence ID" value="MPV35542.1"/>
    <property type="molecule type" value="Genomic_DNA"/>
</dbReference>
<dbReference type="RefSeq" id="WP_152193444.1">
    <property type="nucleotide sequence ID" value="NZ_VUKD01000001.1"/>
</dbReference>
<evidence type="ECO:0000313" key="5">
    <source>
        <dbReference type="EMBL" id="MPV35542.1"/>
    </source>
</evidence>
<proteinExistence type="predicted"/>
<evidence type="ECO:0000256" key="1">
    <source>
        <dbReference type="ARBA" id="ARBA00023015"/>
    </source>
</evidence>
<protein>
    <submittedName>
        <fullName evidence="5">MarR family transcriptional regulator</fullName>
    </submittedName>
</protein>
<dbReference type="InterPro" id="IPR000835">
    <property type="entry name" value="HTH_MarR-typ"/>
</dbReference>
<dbReference type="OrthoDB" id="122135at2"/>
<evidence type="ECO:0000313" key="6">
    <source>
        <dbReference type="Proteomes" id="UP000437709"/>
    </source>
</evidence>
<reference evidence="5 6" key="1">
    <citation type="submission" date="2019-10" db="EMBL/GenBank/DDBJ databases">
        <title>Georgenia wutianyii sp. nov. and Georgenia yuyongxinii sp. nov. isolated from plateau pika (Ochotona curzoniae) in the Qinghai-Tibet plateau of China.</title>
        <authorList>
            <person name="Tian Z."/>
        </authorList>
    </citation>
    <scope>NUCLEOTIDE SEQUENCE [LARGE SCALE GENOMIC DNA]</scope>
    <source>
        <strain evidence="5 6">JCM 19765</strain>
    </source>
</reference>
<sequence length="183" mass="20681">MANLPETARSNGTMNAYVDWADIRDTVRKTDFQTYIRKIAEARYVTRKVLRIVNDQAQEHGLDPLVHQALLQIYGSDGTALAVNVLAKRLDIAPAFASRLVRELENLGYVRRESSPTDKRVKHVSATDDGVAMLEQIDQSVYHHISYFHRQFDEEQKMAALSIFAFYVGLDSSSPVARAIREG</sequence>
<name>A0A6N7EAY0_9MICO</name>
<gene>
    <name evidence="5" type="ORF">GB881_00515</name>
</gene>
<dbReference type="PANTHER" id="PTHR42756:SF1">
    <property type="entry name" value="TRANSCRIPTIONAL REPRESSOR OF EMRAB OPERON"/>
    <property type="match status" value="1"/>
</dbReference>
<accession>A0A6N7EAY0</accession>
<dbReference type="SMART" id="SM00347">
    <property type="entry name" value="HTH_MARR"/>
    <property type="match status" value="1"/>
</dbReference>
<keyword evidence="2" id="KW-0238">DNA-binding</keyword>